<keyword evidence="3" id="KW-0418">Kinase</keyword>
<dbReference type="InterPro" id="IPR059179">
    <property type="entry name" value="MLKL-like_MCAfunc"/>
</dbReference>
<dbReference type="InterPro" id="IPR017441">
    <property type="entry name" value="Protein_kinase_ATP_BS"/>
</dbReference>
<dbReference type="PANTHER" id="PTHR46146:SF7">
    <property type="entry name" value="OS11G0664000 PROTEIN"/>
    <property type="match status" value="1"/>
</dbReference>
<dbReference type="InterPro" id="IPR000719">
    <property type="entry name" value="Prot_kinase_dom"/>
</dbReference>
<evidence type="ECO:0000259" key="7">
    <source>
        <dbReference type="PROSITE" id="PS50011"/>
    </source>
</evidence>
<evidence type="ECO:0000256" key="4">
    <source>
        <dbReference type="ARBA" id="ARBA00022840"/>
    </source>
</evidence>
<feature type="binding site" evidence="5">
    <location>
        <position position="223"/>
    </location>
    <ligand>
        <name>ATP</name>
        <dbReference type="ChEBI" id="CHEBI:30616"/>
    </ligand>
</feature>
<dbReference type="InterPro" id="IPR008271">
    <property type="entry name" value="Ser/Thr_kinase_AS"/>
</dbReference>
<evidence type="ECO:0000256" key="5">
    <source>
        <dbReference type="PROSITE-ProRule" id="PRU10141"/>
    </source>
</evidence>
<dbReference type="Gene3D" id="1.20.930.20">
    <property type="entry name" value="Adaptor protein Cbl, N-terminal domain"/>
    <property type="match status" value="1"/>
</dbReference>
<reference evidence="8" key="1">
    <citation type="submission" date="2015-04" db="UniProtKB">
        <authorList>
            <consortium name="EnsemblPlants"/>
        </authorList>
    </citation>
    <scope>IDENTIFICATION</scope>
</reference>
<dbReference type="Pfam" id="PF19584">
    <property type="entry name" value="MCAfunc"/>
    <property type="match status" value="1"/>
</dbReference>
<dbReference type="InterPro" id="IPR011009">
    <property type="entry name" value="Kinase-like_dom_sf"/>
</dbReference>
<keyword evidence="9" id="KW-1185">Reference proteome</keyword>
<accession>A0A0E0F8F5</accession>
<dbReference type="GO" id="GO:0005524">
    <property type="term" value="F:ATP binding"/>
    <property type="evidence" value="ECO:0007669"/>
    <property type="project" value="UniProtKB-UniRule"/>
</dbReference>
<evidence type="ECO:0000256" key="3">
    <source>
        <dbReference type="ARBA" id="ARBA00022777"/>
    </source>
</evidence>
<keyword evidence="4 5" id="KW-0067">ATP-binding</keyword>
<dbReference type="PROSITE" id="PS00107">
    <property type="entry name" value="PROTEIN_KINASE_ATP"/>
    <property type="match status" value="1"/>
</dbReference>
<dbReference type="SMART" id="SM00220">
    <property type="entry name" value="S_TKc"/>
    <property type="match status" value="1"/>
</dbReference>
<evidence type="ECO:0000256" key="1">
    <source>
        <dbReference type="ARBA" id="ARBA00022679"/>
    </source>
</evidence>
<dbReference type="PROSITE" id="PS00108">
    <property type="entry name" value="PROTEIN_KINASE_ST"/>
    <property type="match status" value="1"/>
</dbReference>
<feature type="region of interest" description="Disordered" evidence="6">
    <location>
        <begin position="418"/>
        <end position="452"/>
    </location>
</feature>
<dbReference type="GO" id="GO:0004672">
    <property type="term" value="F:protein kinase activity"/>
    <property type="evidence" value="ECO:0007669"/>
    <property type="project" value="InterPro"/>
</dbReference>
<dbReference type="InterPro" id="IPR045766">
    <property type="entry name" value="MCAfunc"/>
</dbReference>
<dbReference type="Gramene" id="OMERI11G18350.1">
    <property type="protein sequence ID" value="OMERI11G18350.1"/>
    <property type="gene ID" value="OMERI11G18350"/>
</dbReference>
<dbReference type="CDD" id="cd21037">
    <property type="entry name" value="MLKL_NTD"/>
    <property type="match status" value="1"/>
</dbReference>
<dbReference type="SUPFAM" id="SSF56112">
    <property type="entry name" value="Protein kinase-like (PK-like)"/>
    <property type="match status" value="1"/>
</dbReference>
<dbReference type="AlphaFoldDB" id="A0A0E0F8F5"/>
<name>A0A0E0F8F5_9ORYZ</name>
<dbReference type="PANTHER" id="PTHR46146">
    <property type="entry name" value="SERINE/THREONINE-PROTEIN KINASE-LIKE PROTEIN CCR4"/>
    <property type="match status" value="1"/>
</dbReference>
<dbReference type="Proteomes" id="UP000008021">
    <property type="component" value="Chromosome 11"/>
</dbReference>
<evidence type="ECO:0000313" key="9">
    <source>
        <dbReference type="Proteomes" id="UP000008021"/>
    </source>
</evidence>
<protein>
    <recommendedName>
        <fullName evidence="7">Protein kinase domain-containing protein</fullName>
    </recommendedName>
</protein>
<dbReference type="InterPro" id="IPR036537">
    <property type="entry name" value="Adaptor_Cbl_N_dom_sf"/>
</dbReference>
<evidence type="ECO:0000313" key="8">
    <source>
        <dbReference type="EnsemblPlants" id="OMERI11G18350.1"/>
    </source>
</evidence>
<dbReference type="PROSITE" id="PS50011">
    <property type="entry name" value="PROTEIN_KINASE_DOM"/>
    <property type="match status" value="1"/>
</dbReference>
<feature type="compositionally biased region" description="Acidic residues" evidence="6">
    <location>
        <begin position="439"/>
        <end position="448"/>
    </location>
</feature>
<dbReference type="Gene3D" id="1.10.510.10">
    <property type="entry name" value="Transferase(Phosphotransferase) domain 1"/>
    <property type="match status" value="1"/>
</dbReference>
<proteinExistence type="predicted"/>
<organism evidence="8">
    <name type="scientific">Oryza meridionalis</name>
    <dbReference type="NCBI Taxonomy" id="40149"/>
    <lineage>
        <taxon>Eukaryota</taxon>
        <taxon>Viridiplantae</taxon>
        <taxon>Streptophyta</taxon>
        <taxon>Embryophyta</taxon>
        <taxon>Tracheophyta</taxon>
        <taxon>Spermatophyta</taxon>
        <taxon>Magnoliopsida</taxon>
        <taxon>Liliopsida</taxon>
        <taxon>Poales</taxon>
        <taxon>Poaceae</taxon>
        <taxon>BOP clade</taxon>
        <taxon>Oryzoideae</taxon>
        <taxon>Oryzeae</taxon>
        <taxon>Oryzinae</taxon>
        <taxon>Oryza</taxon>
    </lineage>
</organism>
<dbReference type="Pfam" id="PF00069">
    <property type="entry name" value="Pkinase"/>
    <property type="match status" value="1"/>
</dbReference>
<evidence type="ECO:0000256" key="6">
    <source>
        <dbReference type="SAM" id="MobiDB-lite"/>
    </source>
</evidence>
<dbReference type="Gene3D" id="3.30.200.20">
    <property type="entry name" value="Phosphorylase Kinase, domain 1"/>
    <property type="match status" value="1"/>
</dbReference>
<dbReference type="HOGENOM" id="CLU_000288_158_3_1"/>
<feature type="domain" description="Protein kinase" evidence="7">
    <location>
        <begin position="195"/>
        <end position="535"/>
    </location>
</feature>
<dbReference type="EnsemblPlants" id="OMERI11G18350.1">
    <property type="protein sequence ID" value="OMERI11G18350.1"/>
    <property type="gene ID" value="OMERI11G18350"/>
</dbReference>
<keyword evidence="2 5" id="KW-0547">Nucleotide-binding</keyword>
<dbReference type="GO" id="GO:0007166">
    <property type="term" value="P:cell surface receptor signaling pathway"/>
    <property type="evidence" value="ECO:0007669"/>
    <property type="project" value="InterPro"/>
</dbReference>
<sequence>MALWGGLGQAATVAQLVGADIGGLIAMIMQAAMTAQQNKKECEQLARRVFTIAELLQHLQDPEVLRRPEIRRPLTGLDDTLQEAHELVLSCQDKSAVYRLVMAGRQADKFRDVQSRIDSYLLLFPVISHMDITRRLDRIYNILLPNDMAGPSMSPVSMPQIPVPASQDATKIYWKEPHGLQKFNFKELAKASNNFAPDRKIGEGGSGSVYMGCLPDGRVVAIKRRGVNSPQGMEPFKAEIAILSAIRYKHIVPLYGYCVLIEEKRKRHLLRPSRKVKKEKEHLLVYEYMENGSLYHHLHGPTTSSSSSPVMASWKTRVEILLGVSRAIEYLQSCGEQPIIHRDIKTSNILLDGNWVPRLTDFGLAITWEGPGHEEAVSGTYGYVAPEYAMTGILNSSVDIYGFGVVMLEVLTTKRPYFSKEREEEKTEECEQEGKNTEEDKEESEREEEEKKIQELHEWQKRDVFGRHNLVSIALPLIEAGEVWKVLDRRPAAEPTARQLEAAELVAQTAARCLRLRWEERPAISEVVANLEKALELVRCDG</sequence>
<keyword evidence="1" id="KW-0808">Transferase</keyword>
<evidence type="ECO:0000256" key="2">
    <source>
        <dbReference type="ARBA" id="ARBA00022741"/>
    </source>
</evidence>
<reference evidence="8" key="2">
    <citation type="submission" date="2018-05" db="EMBL/GenBank/DDBJ databases">
        <title>OmerRS3 (Oryza meridionalis Reference Sequence Version 3).</title>
        <authorList>
            <person name="Zhang J."/>
            <person name="Kudrna D."/>
            <person name="Lee S."/>
            <person name="Talag J."/>
            <person name="Welchert J."/>
            <person name="Wing R.A."/>
        </authorList>
    </citation>
    <scope>NUCLEOTIDE SEQUENCE [LARGE SCALE GENOMIC DNA]</scope>
    <source>
        <strain evidence="8">cv. OR44</strain>
    </source>
</reference>
<dbReference type="STRING" id="40149.A0A0E0F8F5"/>
<dbReference type="eggNOG" id="KOG1187">
    <property type="taxonomic scope" value="Eukaryota"/>
</dbReference>